<reference evidence="4 5" key="1">
    <citation type="submission" date="2021-07" db="EMBL/GenBank/DDBJ databases">
        <title>The Aristolochia fimbriata genome: insights into angiosperm evolution, floral development and chemical biosynthesis.</title>
        <authorList>
            <person name="Jiao Y."/>
        </authorList>
    </citation>
    <scope>NUCLEOTIDE SEQUENCE [LARGE SCALE GENOMIC DNA]</scope>
    <source>
        <strain evidence="4">IBCAS-2021</strain>
        <tissue evidence="4">Leaf</tissue>
    </source>
</reference>
<organism evidence="4 5">
    <name type="scientific">Aristolochia fimbriata</name>
    <name type="common">White veined hardy Dutchman's pipe vine</name>
    <dbReference type="NCBI Taxonomy" id="158543"/>
    <lineage>
        <taxon>Eukaryota</taxon>
        <taxon>Viridiplantae</taxon>
        <taxon>Streptophyta</taxon>
        <taxon>Embryophyta</taxon>
        <taxon>Tracheophyta</taxon>
        <taxon>Spermatophyta</taxon>
        <taxon>Magnoliopsida</taxon>
        <taxon>Magnoliidae</taxon>
        <taxon>Piperales</taxon>
        <taxon>Aristolochiaceae</taxon>
        <taxon>Aristolochia</taxon>
    </lineage>
</organism>
<feature type="compositionally biased region" description="Polar residues" evidence="3">
    <location>
        <begin position="22"/>
        <end position="36"/>
    </location>
</feature>
<dbReference type="AlphaFoldDB" id="A0AAV7EFR6"/>
<evidence type="ECO:0000256" key="3">
    <source>
        <dbReference type="SAM" id="MobiDB-lite"/>
    </source>
</evidence>
<accession>A0AAV7EFR6</accession>
<dbReference type="GO" id="GO:0042393">
    <property type="term" value="F:histone binding"/>
    <property type="evidence" value="ECO:0007669"/>
    <property type="project" value="TreeGrafter"/>
</dbReference>
<dbReference type="PANTHER" id="PTHR15081">
    <property type="entry name" value="NUCLEAR AUTOANTIGENIC SPERM PROTEIN NASP -RELATED"/>
    <property type="match status" value="1"/>
</dbReference>
<feature type="compositionally biased region" description="Acidic residues" evidence="3">
    <location>
        <begin position="39"/>
        <end position="60"/>
    </location>
</feature>
<keyword evidence="1" id="KW-0677">Repeat</keyword>
<dbReference type="GO" id="GO:0005654">
    <property type="term" value="C:nucleoplasm"/>
    <property type="evidence" value="ECO:0007669"/>
    <property type="project" value="TreeGrafter"/>
</dbReference>
<dbReference type="Proteomes" id="UP000825729">
    <property type="component" value="Unassembled WGS sequence"/>
</dbReference>
<dbReference type="EMBL" id="JAINDJ010000005">
    <property type="protein sequence ID" value="KAG9446920.1"/>
    <property type="molecule type" value="Genomic_DNA"/>
</dbReference>
<evidence type="ECO:0000256" key="2">
    <source>
        <dbReference type="ARBA" id="ARBA00022803"/>
    </source>
</evidence>
<keyword evidence="2" id="KW-0802">TPR repeat</keyword>
<dbReference type="InterPro" id="IPR051730">
    <property type="entry name" value="NASP-like"/>
</dbReference>
<evidence type="ECO:0000256" key="1">
    <source>
        <dbReference type="ARBA" id="ARBA00022737"/>
    </source>
</evidence>
<evidence type="ECO:0000313" key="4">
    <source>
        <dbReference type="EMBL" id="KAG9446920.1"/>
    </source>
</evidence>
<proteinExistence type="predicted"/>
<dbReference type="GO" id="GO:0034080">
    <property type="term" value="P:CENP-A containing chromatin assembly"/>
    <property type="evidence" value="ECO:0007669"/>
    <property type="project" value="TreeGrafter"/>
</dbReference>
<sequence>MGKKRNGEGTSIPAATDDKQESVSSHSMAEQEQGGSSKDEEEDEEGNEDEDLEEADEDESYLDLARKLLDVARAISEKLPEDSIMKVDILLACGRALSSPVAGVNLENDQGVGVASKVPSLTAILKLKGPTVPRTSSEVWRVLSGAGVDSSTVSTGATSSAGGSTITDLGVVGRGIKRANVRPITAEPPAKNPAVE</sequence>
<comment type="caution">
    <text evidence="4">The sequence shown here is derived from an EMBL/GenBank/DDBJ whole genome shotgun (WGS) entry which is preliminary data.</text>
</comment>
<feature type="region of interest" description="Disordered" evidence="3">
    <location>
        <begin position="1"/>
        <end position="60"/>
    </location>
</feature>
<dbReference type="PANTHER" id="PTHR15081:SF1">
    <property type="entry name" value="NUCLEAR AUTOANTIGENIC SPERM PROTEIN"/>
    <property type="match status" value="1"/>
</dbReference>
<evidence type="ECO:0000313" key="5">
    <source>
        <dbReference type="Proteomes" id="UP000825729"/>
    </source>
</evidence>
<gene>
    <name evidence="4" type="ORF">H6P81_013048</name>
</gene>
<dbReference type="GO" id="GO:0006335">
    <property type="term" value="P:DNA replication-dependent chromatin assembly"/>
    <property type="evidence" value="ECO:0007669"/>
    <property type="project" value="TreeGrafter"/>
</dbReference>
<name>A0AAV7EFR6_ARIFI</name>
<keyword evidence="5" id="KW-1185">Reference proteome</keyword>
<protein>
    <submittedName>
        <fullName evidence="4">Uncharacterized protein</fullName>
    </submittedName>
</protein>